<feature type="chain" id="PRO_5046058364" evidence="1">
    <location>
        <begin position="25"/>
        <end position="147"/>
    </location>
</feature>
<dbReference type="EMBL" id="CP014205">
    <property type="protein sequence ID" value="AMQ87062.2"/>
    <property type="molecule type" value="Genomic_DNA"/>
</dbReference>
<organism evidence="2 3">
    <name type="scientific">Pseudomonas glycinae</name>
    <dbReference type="NCBI Taxonomy" id="1785145"/>
    <lineage>
        <taxon>Bacteria</taxon>
        <taxon>Pseudomonadati</taxon>
        <taxon>Pseudomonadota</taxon>
        <taxon>Gammaproteobacteria</taxon>
        <taxon>Pseudomonadales</taxon>
        <taxon>Pseudomonadaceae</taxon>
        <taxon>Pseudomonas</taxon>
    </lineage>
</organism>
<dbReference type="Proteomes" id="UP000075187">
    <property type="component" value="Chromosome"/>
</dbReference>
<evidence type="ECO:0000313" key="2">
    <source>
        <dbReference type="EMBL" id="AMQ87062.2"/>
    </source>
</evidence>
<name>A0ABM5ZU73_9PSED</name>
<proteinExistence type="predicted"/>
<reference evidence="2" key="1">
    <citation type="submission" date="2017-12" db="EMBL/GenBank/DDBJ databases">
        <title>Pseudomonas sp. MS586 complete sequence.</title>
        <authorList>
            <person name="Lu S."/>
            <person name="Deng P."/>
        </authorList>
    </citation>
    <scope>NUCLEOTIDE SEQUENCE</scope>
    <source>
        <strain evidence="2">MS586</strain>
    </source>
</reference>
<keyword evidence="3" id="KW-1185">Reference proteome</keyword>
<evidence type="ECO:0000313" key="3">
    <source>
        <dbReference type="Proteomes" id="UP000075187"/>
    </source>
</evidence>
<sequence>MIRLKSLRVLSAALFVLFPMAAHSEVSTEIYCFRSQESAKSINFELRTYYDSFSKWSGAAVRYSKSKKAISLVYRNTEQEILAEDRPYQFTTTWVEVSEGALTGEYEMVSQGARVYGMTYTNYKTGKKYSFEHDFSMDFSSETGCQW</sequence>
<protein>
    <submittedName>
        <fullName evidence="2">Uncharacterized protein</fullName>
    </submittedName>
</protein>
<accession>A0ABM5ZU73</accession>
<evidence type="ECO:0000256" key="1">
    <source>
        <dbReference type="SAM" id="SignalP"/>
    </source>
</evidence>
<keyword evidence="1" id="KW-0732">Signal</keyword>
<gene>
    <name evidence="2" type="ORF">AWU82_07130</name>
</gene>
<feature type="signal peptide" evidence="1">
    <location>
        <begin position="1"/>
        <end position="24"/>
    </location>
</feature>